<dbReference type="PROSITE" id="PS50802">
    <property type="entry name" value="OTU"/>
    <property type="match status" value="1"/>
</dbReference>
<evidence type="ECO:0000256" key="9">
    <source>
        <dbReference type="RuleBase" id="RU367104"/>
    </source>
</evidence>
<evidence type="ECO:0000313" key="11">
    <source>
        <dbReference type="EMBL" id="GAX79038.1"/>
    </source>
</evidence>
<keyword evidence="3" id="KW-0479">Metal-binding</keyword>
<keyword evidence="5 9" id="KW-0833">Ubl conjugation pathway</keyword>
<dbReference type="Gene3D" id="3.10.20.90">
    <property type="entry name" value="Phosphatidylinositol 3-kinase Catalytic Subunit, Chain A, domain 1"/>
    <property type="match status" value="1"/>
</dbReference>
<dbReference type="OrthoDB" id="65596at2759"/>
<evidence type="ECO:0000256" key="6">
    <source>
        <dbReference type="ARBA" id="ARBA00022801"/>
    </source>
</evidence>
<dbReference type="PANTHER" id="PTHR13312:SF0">
    <property type="entry name" value="UBIQUITIN THIOESTERASE OTU1"/>
    <property type="match status" value="1"/>
</dbReference>
<dbReference type="InterPro" id="IPR003323">
    <property type="entry name" value="OTU_dom"/>
</dbReference>
<dbReference type="CDD" id="cd17059">
    <property type="entry name" value="Ubl_OTU1"/>
    <property type="match status" value="1"/>
</dbReference>
<dbReference type="Pfam" id="PF21403">
    <property type="entry name" value="OTU1_UBXL"/>
    <property type="match status" value="1"/>
</dbReference>
<dbReference type="AlphaFoldDB" id="A0A250X7I1"/>
<keyword evidence="2" id="KW-0645">Protease</keyword>
<evidence type="ECO:0000256" key="2">
    <source>
        <dbReference type="ARBA" id="ARBA00022670"/>
    </source>
</evidence>
<dbReference type="Pfam" id="PF02338">
    <property type="entry name" value="OTU"/>
    <property type="match status" value="1"/>
</dbReference>
<dbReference type="GO" id="GO:0030968">
    <property type="term" value="P:endoplasmic reticulum unfolded protein response"/>
    <property type="evidence" value="ECO:0007669"/>
    <property type="project" value="TreeGrafter"/>
</dbReference>
<dbReference type="EMBL" id="BEGY01000038">
    <property type="protein sequence ID" value="GAX79038.1"/>
    <property type="molecule type" value="Genomic_DNA"/>
</dbReference>
<evidence type="ECO:0000259" key="10">
    <source>
        <dbReference type="PROSITE" id="PS50802"/>
    </source>
</evidence>
<dbReference type="GO" id="GO:0004843">
    <property type="term" value="F:cysteine-type deubiquitinase activity"/>
    <property type="evidence" value="ECO:0007669"/>
    <property type="project" value="UniProtKB-UniRule"/>
</dbReference>
<dbReference type="SUPFAM" id="SSF54001">
    <property type="entry name" value="Cysteine proteinases"/>
    <property type="match status" value="1"/>
</dbReference>
<reference evidence="11 12" key="1">
    <citation type="submission" date="2017-08" db="EMBL/GenBank/DDBJ databases">
        <title>Acidophilic green algal genome provides insights into adaptation to an acidic environment.</title>
        <authorList>
            <person name="Hirooka S."/>
            <person name="Hirose Y."/>
            <person name="Kanesaki Y."/>
            <person name="Higuchi S."/>
            <person name="Fujiwara T."/>
            <person name="Onuma R."/>
            <person name="Era A."/>
            <person name="Ohbayashi R."/>
            <person name="Uzuka A."/>
            <person name="Nozaki H."/>
            <person name="Yoshikawa H."/>
            <person name="Miyagishima S.Y."/>
        </authorList>
    </citation>
    <scope>NUCLEOTIDE SEQUENCE [LARGE SCALE GENOMIC DNA]</scope>
    <source>
        <strain evidence="11 12">NIES-2499</strain>
    </source>
</reference>
<accession>A0A250X7I1</accession>
<name>A0A250X7I1_9CHLO</name>
<dbReference type="PANTHER" id="PTHR13312">
    <property type="entry name" value="HIV-INDUCED PROTEIN-7-LIKE PROTEASE"/>
    <property type="match status" value="1"/>
</dbReference>
<dbReference type="GO" id="GO:0005634">
    <property type="term" value="C:nucleus"/>
    <property type="evidence" value="ECO:0007669"/>
    <property type="project" value="TreeGrafter"/>
</dbReference>
<comment type="catalytic activity">
    <reaction evidence="1 9">
        <text>Thiol-dependent hydrolysis of ester, thioester, amide, peptide and isopeptide bonds formed by the C-terminal Gly of ubiquitin (a 76-residue protein attached to proteins as an intracellular targeting signal).</text>
        <dbReference type="EC" id="3.4.19.12"/>
    </reaction>
</comment>
<dbReference type="GO" id="GO:0036503">
    <property type="term" value="P:ERAD pathway"/>
    <property type="evidence" value="ECO:0007669"/>
    <property type="project" value="TreeGrafter"/>
</dbReference>
<dbReference type="STRING" id="1157962.A0A250X7I1"/>
<dbReference type="InterPro" id="IPR048857">
    <property type="entry name" value="OTU1_Ubl"/>
</dbReference>
<keyword evidence="12" id="KW-1185">Reference proteome</keyword>
<comment type="subcellular location">
    <subcellularLocation>
        <location evidence="9">Cytoplasm</location>
    </subcellularLocation>
</comment>
<evidence type="ECO:0000313" key="12">
    <source>
        <dbReference type="Proteomes" id="UP000232323"/>
    </source>
</evidence>
<dbReference type="GO" id="GO:0005829">
    <property type="term" value="C:cytosol"/>
    <property type="evidence" value="ECO:0007669"/>
    <property type="project" value="TreeGrafter"/>
</dbReference>
<keyword evidence="8" id="KW-0862">Zinc</keyword>
<keyword evidence="9" id="KW-0963">Cytoplasm</keyword>
<evidence type="ECO:0000256" key="4">
    <source>
        <dbReference type="ARBA" id="ARBA00022771"/>
    </source>
</evidence>
<gene>
    <name evidence="11" type="ORF">CEUSTIGMA_g6478.t1</name>
</gene>
<dbReference type="Gene3D" id="3.90.70.80">
    <property type="match status" value="1"/>
</dbReference>
<evidence type="ECO:0000256" key="1">
    <source>
        <dbReference type="ARBA" id="ARBA00000707"/>
    </source>
</evidence>
<evidence type="ECO:0000256" key="3">
    <source>
        <dbReference type="ARBA" id="ARBA00022723"/>
    </source>
</evidence>
<protein>
    <recommendedName>
        <fullName evidence="9">Ubiquitin thioesterase OTU</fullName>
        <ecNumber evidence="9">3.4.19.12</ecNumber>
    </recommendedName>
</protein>
<dbReference type="GO" id="GO:0008270">
    <property type="term" value="F:zinc ion binding"/>
    <property type="evidence" value="ECO:0007669"/>
    <property type="project" value="UniProtKB-KW"/>
</dbReference>
<dbReference type="CDD" id="cd22793">
    <property type="entry name" value="OTU_plant_OTU1_2-like"/>
    <property type="match status" value="1"/>
</dbReference>
<keyword evidence="4" id="KW-0863">Zinc-finger</keyword>
<dbReference type="Pfam" id="PF24560">
    <property type="entry name" value="zf-C2H2_OTU1_C"/>
    <property type="match status" value="1"/>
</dbReference>
<feature type="domain" description="OTU" evidence="10">
    <location>
        <begin position="193"/>
        <end position="315"/>
    </location>
</feature>
<dbReference type="GO" id="GO:0016579">
    <property type="term" value="P:protein deubiquitination"/>
    <property type="evidence" value="ECO:0007669"/>
    <property type="project" value="TreeGrafter"/>
</dbReference>
<dbReference type="InterPro" id="IPR057766">
    <property type="entry name" value="Znf-C2H2_OTU1-like_C"/>
</dbReference>
<evidence type="ECO:0000256" key="5">
    <source>
        <dbReference type="ARBA" id="ARBA00022786"/>
    </source>
</evidence>
<comment type="caution">
    <text evidence="11">The sequence shown here is derived from an EMBL/GenBank/DDBJ whole genome shotgun (WGS) entry which is preliminary data.</text>
</comment>
<proteinExistence type="predicted"/>
<keyword evidence="7 9" id="KW-0788">Thiol protease</keyword>
<comment type="function">
    <text evidence="9">Hydrolase that can remove conjugated ubiquitin from proteins and may therefore play an important regulatory role at the level of protein turnover by preventing degradation.</text>
</comment>
<organism evidence="11 12">
    <name type="scientific">Chlamydomonas eustigma</name>
    <dbReference type="NCBI Taxonomy" id="1157962"/>
    <lineage>
        <taxon>Eukaryota</taxon>
        <taxon>Viridiplantae</taxon>
        <taxon>Chlorophyta</taxon>
        <taxon>core chlorophytes</taxon>
        <taxon>Chlorophyceae</taxon>
        <taxon>CS clade</taxon>
        <taxon>Chlamydomonadales</taxon>
        <taxon>Chlamydomonadaceae</taxon>
        <taxon>Chlamydomonas</taxon>
    </lineage>
</organism>
<sequence length="394" mass="42474">MTVNLRCRSPNGQLTFQGLSAEMTVREFLELLGARSGLPCESLEILHGFPPKPVQLPSNLDTSKLSELGLANGDMFTLKSALTVARVARVEQSVHQSLALSEQAPKQGLAASLVEDDDPELARALAASLERPVTVSCQSAPSTSTYKSQGSLTGGEAVKGLHNDIALPNAATSKASVAAPAASNIDLADGTCVTRRIIDSDNSCLFNAVGYVMEHSRMKARELRRVIANAVSADPVTYNNGFLGKENDEYCRWILMDQNWGGAIELSILCHHYKVQIAAYDIRTKRCDVYGADAGYAERVMLLYDGLHYDAMAVAAFRDAPEDLDVTIFNPASRDGSMIMDGAARLVAAAHSARQFTDTANFKLRCGVCQIGIKGEKEAVEHAAKTGHTNFSEY</sequence>
<evidence type="ECO:0000256" key="8">
    <source>
        <dbReference type="ARBA" id="ARBA00022833"/>
    </source>
</evidence>
<dbReference type="Proteomes" id="UP000232323">
    <property type="component" value="Unassembled WGS sequence"/>
</dbReference>
<evidence type="ECO:0000256" key="7">
    <source>
        <dbReference type="ARBA" id="ARBA00022807"/>
    </source>
</evidence>
<keyword evidence="6 9" id="KW-0378">Hydrolase</keyword>
<dbReference type="EC" id="3.4.19.12" evidence="9"/>
<dbReference type="InterPro" id="IPR038765">
    <property type="entry name" value="Papain-like_cys_pep_sf"/>
</dbReference>